<name>A0A8S9Z676_9TREM</name>
<protein>
    <submittedName>
        <fullName evidence="1">Uncharacterized protein</fullName>
    </submittedName>
</protein>
<dbReference type="Proteomes" id="UP000822476">
    <property type="component" value="Unassembled WGS sequence"/>
</dbReference>
<gene>
    <name evidence="1" type="ORF">EG68_01903</name>
</gene>
<accession>A0A8S9Z676</accession>
<comment type="caution">
    <text evidence="1">The sequence shown here is derived from an EMBL/GenBank/DDBJ whole genome shotgun (WGS) entry which is preliminary data.</text>
</comment>
<dbReference type="AlphaFoldDB" id="A0A8S9Z676"/>
<proteinExistence type="predicted"/>
<evidence type="ECO:0000313" key="1">
    <source>
        <dbReference type="EMBL" id="KAF7260913.1"/>
    </source>
</evidence>
<reference evidence="1" key="1">
    <citation type="submission" date="2019-07" db="EMBL/GenBank/DDBJ databases">
        <title>Annotation for the trematode Paragonimus miyazaki's.</title>
        <authorList>
            <person name="Choi Y.-J."/>
        </authorList>
    </citation>
    <scope>NUCLEOTIDE SEQUENCE</scope>
    <source>
        <strain evidence="1">Japan</strain>
    </source>
</reference>
<dbReference type="EMBL" id="JTDE01000564">
    <property type="protein sequence ID" value="KAF7260913.1"/>
    <property type="molecule type" value="Genomic_DNA"/>
</dbReference>
<sequence>MGHVVCGLETGHVSQGPITWVVHLSRQDTCHIPTSAHRTAATKLGMSHTRVAIIPTRSLAQSSALGPVDAPNVSMSNGIIVCDLLEPLLRKNAVPWCLHIAPQLVRKCNGRPE</sequence>
<evidence type="ECO:0000313" key="2">
    <source>
        <dbReference type="Proteomes" id="UP000822476"/>
    </source>
</evidence>
<organism evidence="1 2">
    <name type="scientific">Paragonimus skrjabini miyazakii</name>
    <dbReference type="NCBI Taxonomy" id="59628"/>
    <lineage>
        <taxon>Eukaryota</taxon>
        <taxon>Metazoa</taxon>
        <taxon>Spiralia</taxon>
        <taxon>Lophotrochozoa</taxon>
        <taxon>Platyhelminthes</taxon>
        <taxon>Trematoda</taxon>
        <taxon>Digenea</taxon>
        <taxon>Plagiorchiida</taxon>
        <taxon>Troglotremata</taxon>
        <taxon>Troglotrematidae</taxon>
        <taxon>Paragonimus</taxon>
    </lineage>
</organism>
<keyword evidence="2" id="KW-1185">Reference proteome</keyword>